<proteinExistence type="inferred from homology"/>
<dbReference type="GO" id="GO:0051082">
    <property type="term" value="F:unfolded protein binding"/>
    <property type="evidence" value="ECO:0007669"/>
    <property type="project" value="InterPro"/>
</dbReference>
<dbReference type="GO" id="GO:0005524">
    <property type="term" value="F:ATP binding"/>
    <property type="evidence" value="ECO:0007669"/>
    <property type="project" value="InterPro"/>
</dbReference>
<dbReference type="InterPro" id="IPR012724">
    <property type="entry name" value="DnaJ"/>
</dbReference>
<name>A0AAV6VZP5_9ARAC</name>
<dbReference type="PROSITE" id="PS51188">
    <property type="entry name" value="ZF_CR"/>
    <property type="match status" value="1"/>
</dbReference>
<dbReference type="Gene3D" id="2.10.230.10">
    <property type="entry name" value="Heat shock protein DnaJ, cysteine-rich domain"/>
    <property type="match status" value="1"/>
</dbReference>
<dbReference type="PANTHER" id="PTHR44145:SF3">
    <property type="entry name" value="DNAJ HOMOLOG SUBFAMILY A MEMBER 3, MITOCHONDRIAL"/>
    <property type="match status" value="1"/>
</dbReference>
<protein>
    <submittedName>
        <fullName evidence="9">Uncharacterized protein</fullName>
    </submittedName>
</protein>
<dbReference type="InterPro" id="IPR002939">
    <property type="entry name" value="DnaJ_C"/>
</dbReference>
<dbReference type="SUPFAM" id="SSF57938">
    <property type="entry name" value="DnaJ/Hsp40 cysteine-rich domain"/>
    <property type="match status" value="1"/>
</dbReference>
<dbReference type="InterPro" id="IPR001623">
    <property type="entry name" value="DnaJ_domain"/>
</dbReference>
<dbReference type="InterPro" id="IPR036869">
    <property type="entry name" value="J_dom_sf"/>
</dbReference>
<evidence type="ECO:0000313" key="9">
    <source>
        <dbReference type="EMBL" id="KAG8201332.1"/>
    </source>
</evidence>
<dbReference type="GO" id="GO:0007005">
    <property type="term" value="P:mitochondrion organization"/>
    <property type="evidence" value="ECO:0007669"/>
    <property type="project" value="TreeGrafter"/>
</dbReference>
<feature type="zinc finger region" description="CR-type" evidence="6">
    <location>
        <begin position="154"/>
        <end position="232"/>
    </location>
</feature>
<dbReference type="EMBL" id="JAFNEN010000006">
    <property type="protein sequence ID" value="KAG8201332.1"/>
    <property type="molecule type" value="Genomic_DNA"/>
</dbReference>
<dbReference type="SUPFAM" id="SSF46565">
    <property type="entry name" value="Chaperone J-domain"/>
    <property type="match status" value="1"/>
</dbReference>
<keyword evidence="5" id="KW-0143">Chaperone</keyword>
<dbReference type="HAMAP" id="MF_01152">
    <property type="entry name" value="DnaJ"/>
    <property type="match status" value="1"/>
</dbReference>
<keyword evidence="4 6" id="KW-0862">Zinc</keyword>
<dbReference type="Pfam" id="PF00684">
    <property type="entry name" value="DnaJ_CXXCXGXG"/>
    <property type="match status" value="1"/>
</dbReference>
<evidence type="ECO:0000259" key="7">
    <source>
        <dbReference type="PROSITE" id="PS50076"/>
    </source>
</evidence>
<dbReference type="InterPro" id="IPR036410">
    <property type="entry name" value="HSP_DnaJ_Cys-rich_dom_sf"/>
</dbReference>
<dbReference type="Gene3D" id="2.60.260.20">
    <property type="entry name" value="Urease metallochaperone UreE, N-terminal domain"/>
    <property type="match status" value="2"/>
</dbReference>
<keyword evidence="2" id="KW-0677">Repeat</keyword>
<keyword evidence="10" id="KW-1185">Reference proteome</keyword>
<dbReference type="CDD" id="cd10719">
    <property type="entry name" value="DnaJ_zf"/>
    <property type="match status" value="1"/>
</dbReference>
<dbReference type="InterPro" id="IPR008971">
    <property type="entry name" value="HSP40/DnaJ_pept-bd"/>
</dbReference>
<dbReference type="PROSITE" id="PS00636">
    <property type="entry name" value="DNAJ_1"/>
    <property type="match status" value="1"/>
</dbReference>
<dbReference type="CDD" id="cd10747">
    <property type="entry name" value="DnaJ_C"/>
    <property type="match status" value="1"/>
</dbReference>
<evidence type="ECO:0000256" key="1">
    <source>
        <dbReference type="ARBA" id="ARBA00022723"/>
    </source>
</evidence>
<dbReference type="FunFam" id="2.60.260.20:FF:000005">
    <property type="entry name" value="Chaperone protein dnaJ 1, mitochondrial"/>
    <property type="match status" value="1"/>
</dbReference>
<dbReference type="AlphaFoldDB" id="A0AAV6VZP5"/>
<feature type="domain" description="J" evidence="7">
    <location>
        <begin position="24"/>
        <end position="89"/>
    </location>
</feature>
<evidence type="ECO:0000256" key="3">
    <source>
        <dbReference type="ARBA" id="ARBA00022771"/>
    </source>
</evidence>
<evidence type="ECO:0000313" key="10">
    <source>
        <dbReference type="Proteomes" id="UP000827092"/>
    </source>
</evidence>
<gene>
    <name evidence="9" type="ORF">JTE90_016809</name>
</gene>
<dbReference type="Pfam" id="PF00226">
    <property type="entry name" value="DnaJ"/>
    <property type="match status" value="1"/>
</dbReference>
<accession>A0AAV6VZP5</accession>
<evidence type="ECO:0000256" key="5">
    <source>
        <dbReference type="ARBA" id="ARBA00023186"/>
    </source>
</evidence>
<dbReference type="Proteomes" id="UP000827092">
    <property type="component" value="Unassembled WGS sequence"/>
</dbReference>
<dbReference type="SUPFAM" id="SSF49493">
    <property type="entry name" value="HSP40/DnaJ peptide-binding domain"/>
    <property type="match status" value="2"/>
</dbReference>
<dbReference type="CDD" id="cd06257">
    <property type="entry name" value="DnaJ"/>
    <property type="match status" value="1"/>
</dbReference>
<dbReference type="PROSITE" id="PS50076">
    <property type="entry name" value="DNAJ_2"/>
    <property type="match status" value="1"/>
</dbReference>
<keyword evidence="3 6" id="KW-0863">Zinc-finger</keyword>
<dbReference type="GO" id="GO:0006457">
    <property type="term" value="P:protein folding"/>
    <property type="evidence" value="ECO:0007669"/>
    <property type="project" value="InterPro"/>
</dbReference>
<organism evidence="9 10">
    <name type="scientific">Oedothorax gibbosus</name>
    <dbReference type="NCBI Taxonomy" id="931172"/>
    <lineage>
        <taxon>Eukaryota</taxon>
        <taxon>Metazoa</taxon>
        <taxon>Ecdysozoa</taxon>
        <taxon>Arthropoda</taxon>
        <taxon>Chelicerata</taxon>
        <taxon>Arachnida</taxon>
        <taxon>Araneae</taxon>
        <taxon>Araneomorphae</taxon>
        <taxon>Entelegynae</taxon>
        <taxon>Araneoidea</taxon>
        <taxon>Linyphiidae</taxon>
        <taxon>Erigoninae</taxon>
        <taxon>Oedothorax</taxon>
    </lineage>
</organism>
<dbReference type="GO" id="GO:0009408">
    <property type="term" value="P:response to heat"/>
    <property type="evidence" value="ECO:0007669"/>
    <property type="project" value="InterPro"/>
</dbReference>
<dbReference type="GO" id="GO:0005739">
    <property type="term" value="C:mitochondrion"/>
    <property type="evidence" value="ECO:0007669"/>
    <property type="project" value="TreeGrafter"/>
</dbReference>
<dbReference type="GO" id="GO:0031072">
    <property type="term" value="F:heat shock protein binding"/>
    <property type="evidence" value="ECO:0007669"/>
    <property type="project" value="InterPro"/>
</dbReference>
<keyword evidence="1 6" id="KW-0479">Metal-binding</keyword>
<dbReference type="SMART" id="SM00271">
    <property type="entry name" value="DnaJ"/>
    <property type="match status" value="1"/>
</dbReference>
<reference evidence="9 10" key="1">
    <citation type="journal article" date="2022" name="Nat. Ecol. Evol.">
        <title>A masculinizing supergene underlies an exaggerated male reproductive morph in a spider.</title>
        <authorList>
            <person name="Hendrickx F."/>
            <person name="De Corte Z."/>
            <person name="Sonet G."/>
            <person name="Van Belleghem S.M."/>
            <person name="Kostlbacher S."/>
            <person name="Vangestel C."/>
        </authorList>
    </citation>
    <scope>NUCLEOTIDE SEQUENCE [LARGE SCALE GENOMIC DNA]</scope>
    <source>
        <strain evidence="9">W744_W776</strain>
    </source>
</reference>
<evidence type="ECO:0000259" key="8">
    <source>
        <dbReference type="PROSITE" id="PS51188"/>
    </source>
</evidence>
<dbReference type="Gene3D" id="1.10.287.110">
    <property type="entry name" value="DnaJ domain"/>
    <property type="match status" value="1"/>
</dbReference>
<dbReference type="InterPro" id="IPR001305">
    <property type="entry name" value="HSP_DnaJ_Cys-rich_dom"/>
</dbReference>
<dbReference type="PANTHER" id="PTHR44145">
    <property type="entry name" value="DNAJ HOMOLOG SUBFAMILY A MEMBER 3, MITOCHONDRIAL"/>
    <property type="match status" value="1"/>
</dbReference>
<dbReference type="PRINTS" id="PR00625">
    <property type="entry name" value="JDOMAIN"/>
</dbReference>
<sequence length="411" mass="45261">MLSSKATLQCRTFFTSPASNSPKDYYKILGVPKNASQKEIKSAYYELAKKNHPDTKKGDPQAQAKFQEVSEAYQVLSDENKRSQYDQFGSANDFSGSHGFEGFSSSFDPEELFRNIFQGFRSQGFHESDYADSQFNFGQQNISMNLSFEQAARGVNKDINISVMDTCATCNGSRSQPGSKMVKCNYCNGTGFQSVSTGPFLMKSTCVKCHGTKVTVKDPCKACDGKGSTIQRKKVTVPVPAGVEDGQTVRMQISKKKELFITFKVSKSDYFQRDGADIHSEVTISLSQAALGGTIKAKGLYEDHPIKIAPGTSSHVRIRLDGKGIKRVSSYGYGDHYINIKIQIPKILSPKQKALLLAFAELETDTSGTVEGLIQTKNGKLSTSEDFYLDQIKSALNESEIDAEKSRKKNG</sequence>
<evidence type="ECO:0000256" key="4">
    <source>
        <dbReference type="ARBA" id="ARBA00022833"/>
    </source>
</evidence>
<dbReference type="GO" id="GO:0008270">
    <property type="term" value="F:zinc ion binding"/>
    <property type="evidence" value="ECO:0007669"/>
    <property type="project" value="UniProtKB-KW"/>
</dbReference>
<evidence type="ECO:0000256" key="2">
    <source>
        <dbReference type="ARBA" id="ARBA00022737"/>
    </source>
</evidence>
<comment type="caution">
    <text evidence="9">The sequence shown here is derived from an EMBL/GenBank/DDBJ whole genome shotgun (WGS) entry which is preliminary data.</text>
</comment>
<dbReference type="FunFam" id="2.10.230.10:FF:000002">
    <property type="entry name" value="Molecular chaperone DnaJ"/>
    <property type="match status" value="1"/>
</dbReference>
<dbReference type="GO" id="GO:0043066">
    <property type="term" value="P:negative regulation of apoptotic process"/>
    <property type="evidence" value="ECO:0007669"/>
    <property type="project" value="TreeGrafter"/>
</dbReference>
<evidence type="ECO:0000256" key="6">
    <source>
        <dbReference type="PROSITE-ProRule" id="PRU00546"/>
    </source>
</evidence>
<dbReference type="Pfam" id="PF01556">
    <property type="entry name" value="DnaJ_C"/>
    <property type="match status" value="1"/>
</dbReference>
<dbReference type="InterPro" id="IPR018253">
    <property type="entry name" value="DnaJ_domain_CS"/>
</dbReference>
<feature type="domain" description="CR-type" evidence="8">
    <location>
        <begin position="154"/>
        <end position="232"/>
    </location>
</feature>
<dbReference type="InterPro" id="IPR051938">
    <property type="entry name" value="Apopto_cytoskel_mod"/>
</dbReference>